<comment type="caution">
    <text evidence="3">The sequence shown here is derived from an EMBL/GenBank/DDBJ whole genome shotgun (WGS) entry which is preliminary data.</text>
</comment>
<dbReference type="Pfam" id="PF13541">
    <property type="entry name" value="ChlI"/>
    <property type="match status" value="1"/>
</dbReference>
<dbReference type="GO" id="GO:0005524">
    <property type="term" value="F:ATP binding"/>
    <property type="evidence" value="ECO:0007669"/>
    <property type="project" value="UniProtKB-KW"/>
</dbReference>
<dbReference type="Pfam" id="PF01078">
    <property type="entry name" value="Mg_chelatase"/>
    <property type="match status" value="1"/>
</dbReference>
<keyword evidence="4" id="KW-1185">Reference proteome</keyword>
<evidence type="ECO:0000259" key="1">
    <source>
        <dbReference type="Pfam" id="PF01078"/>
    </source>
</evidence>
<dbReference type="EMBL" id="SJZJ01000022">
    <property type="protein sequence ID" value="TCJ22583.1"/>
    <property type="molecule type" value="Genomic_DNA"/>
</dbReference>
<dbReference type="InterPro" id="IPR025158">
    <property type="entry name" value="Mg_chelat-rel_C"/>
</dbReference>
<dbReference type="Proteomes" id="UP000295453">
    <property type="component" value="Unassembled WGS sequence"/>
</dbReference>
<sequence>MSCATARTITLAGALGHLVDVEVDVSQGLVGTNLVGRPDAAINDARERCRTAIHNIKLTWPATRRVTILLSPADLPKRGSQFDLAIAVGILAATGQVPTRLLEETVFLGELGLTGQLRPLPAALPMVMAAARSGVRRVVVPQPQMAEASLVPGVEVFGLRSLDQVVAWLRDQVVPDAAPVATQAGARLLRWRGDDRLAHLDLADLDGMAEERLALEVAAAGGHHLLLTGPKGAGKTSLAERLPGILPDLTVDESLEVTAIRALERTLGPDAGLVTRPPYSAPHHRASLASVIGGGSGVARPGEISKAHCGVVMLDEFPLFARDVLDALRQPLESGEVTIARGEEVATFPAQALFVLACNPCACGNFAASVAVDRCVCDARTRREYHRRLAGPAIDRIDISREVRPEAPTPRGPIDPLPEDSATVRARVAAARARQAVRFDGMPWRLNAHVPAARLRDTWPLPDSGRALIEAAVHNASLTRRGMIRVHRLAWTLADLAARPVPIDADVQVALRLRTGERLDSWMIRTAS</sequence>
<dbReference type="RefSeq" id="WP_131584674.1">
    <property type="nucleotide sequence ID" value="NZ_SJZJ01000022.1"/>
</dbReference>
<dbReference type="InterPro" id="IPR000523">
    <property type="entry name" value="Mg_chelatse_chII-like_cat_dom"/>
</dbReference>
<proteinExistence type="predicted"/>
<dbReference type="InterPro" id="IPR045006">
    <property type="entry name" value="CHLI-like"/>
</dbReference>
<feature type="domain" description="Magnesium chelatase ChlI-like catalytic" evidence="1">
    <location>
        <begin position="201"/>
        <end position="405"/>
    </location>
</feature>
<dbReference type="PANTHER" id="PTHR32039">
    <property type="entry name" value="MAGNESIUM-CHELATASE SUBUNIT CHLI"/>
    <property type="match status" value="1"/>
</dbReference>
<evidence type="ECO:0000313" key="4">
    <source>
        <dbReference type="Proteomes" id="UP000295453"/>
    </source>
</evidence>
<name>A0A4R1BX26_9ACTN</name>
<feature type="domain" description="Mg chelatase-related protein C-terminal" evidence="2">
    <location>
        <begin position="419"/>
        <end position="514"/>
    </location>
</feature>
<dbReference type="Gene3D" id="3.40.50.300">
    <property type="entry name" value="P-loop containing nucleotide triphosphate hydrolases"/>
    <property type="match status" value="1"/>
</dbReference>
<dbReference type="Pfam" id="PF13335">
    <property type="entry name" value="Mg_chelatase_C"/>
    <property type="match status" value="1"/>
</dbReference>
<dbReference type="SUPFAM" id="SSF52540">
    <property type="entry name" value="P-loop containing nucleoside triphosphate hydrolases"/>
    <property type="match status" value="1"/>
</dbReference>
<dbReference type="InterPro" id="IPR004482">
    <property type="entry name" value="Mg_chelat-rel"/>
</dbReference>
<accession>A0A4R1BX26</accession>
<dbReference type="SUPFAM" id="SSF54211">
    <property type="entry name" value="Ribosomal protein S5 domain 2-like"/>
    <property type="match status" value="1"/>
</dbReference>
<dbReference type="OrthoDB" id="9813147at2"/>
<dbReference type="NCBIfam" id="TIGR00368">
    <property type="entry name" value="YifB family Mg chelatase-like AAA ATPase"/>
    <property type="match status" value="1"/>
</dbReference>
<keyword evidence="3" id="KW-0067">ATP-binding</keyword>
<dbReference type="InterPro" id="IPR027417">
    <property type="entry name" value="P-loop_NTPase"/>
</dbReference>
<evidence type="ECO:0000313" key="3">
    <source>
        <dbReference type="EMBL" id="TCJ22583.1"/>
    </source>
</evidence>
<dbReference type="Gene3D" id="3.30.230.10">
    <property type="match status" value="1"/>
</dbReference>
<dbReference type="InterPro" id="IPR014721">
    <property type="entry name" value="Ribsml_uS5_D2-typ_fold_subgr"/>
</dbReference>
<dbReference type="PANTHER" id="PTHR32039:SF7">
    <property type="entry name" value="COMPETENCE PROTEIN COMM"/>
    <property type="match status" value="1"/>
</dbReference>
<evidence type="ECO:0000259" key="2">
    <source>
        <dbReference type="Pfam" id="PF13335"/>
    </source>
</evidence>
<dbReference type="InterPro" id="IPR020568">
    <property type="entry name" value="Ribosomal_Su5_D2-typ_SF"/>
</dbReference>
<gene>
    <name evidence="3" type="ORF">EPD65_12620</name>
</gene>
<dbReference type="AlphaFoldDB" id="A0A4R1BX26"/>
<reference evidence="3 4" key="1">
    <citation type="submission" date="2019-03" db="EMBL/GenBank/DDBJ databases">
        <authorList>
            <person name="Kim M.K.M."/>
        </authorList>
    </citation>
    <scope>NUCLEOTIDE SEQUENCE [LARGE SCALE GENOMIC DNA]</scope>
    <source>
        <strain evidence="3 4">18JY15-6</strain>
    </source>
</reference>
<organism evidence="3 4">
    <name type="scientific">Nocardioides jejuensis</name>
    <dbReference type="NCBI Taxonomy" id="2502782"/>
    <lineage>
        <taxon>Bacteria</taxon>
        <taxon>Bacillati</taxon>
        <taxon>Actinomycetota</taxon>
        <taxon>Actinomycetes</taxon>
        <taxon>Propionibacteriales</taxon>
        <taxon>Nocardioidaceae</taxon>
        <taxon>Nocardioides</taxon>
    </lineage>
</organism>
<keyword evidence="3" id="KW-0547">Nucleotide-binding</keyword>
<protein>
    <submittedName>
        <fullName evidence="3">ATP-binding protein</fullName>
    </submittedName>
</protein>